<name>A0A1H3H6E6_9PSEU</name>
<dbReference type="SUPFAM" id="SSF117396">
    <property type="entry name" value="TM1631-like"/>
    <property type="match status" value="1"/>
</dbReference>
<organism evidence="1 2">
    <name type="scientific">Amycolatopsis xylanica</name>
    <dbReference type="NCBI Taxonomy" id="589385"/>
    <lineage>
        <taxon>Bacteria</taxon>
        <taxon>Bacillati</taxon>
        <taxon>Actinomycetota</taxon>
        <taxon>Actinomycetes</taxon>
        <taxon>Pseudonocardiales</taxon>
        <taxon>Pseudonocardiaceae</taxon>
        <taxon>Amycolatopsis</taxon>
    </lineage>
</organism>
<dbReference type="Gene3D" id="3.20.20.410">
    <property type="entry name" value="Protein of unknown function UPF0759"/>
    <property type="match status" value="1"/>
</dbReference>
<dbReference type="InterPro" id="IPR002763">
    <property type="entry name" value="DUF72"/>
</dbReference>
<dbReference type="Pfam" id="PF01904">
    <property type="entry name" value="DUF72"/>
    <property type="match status" value="1"/>
</dbReference>
<dbReference type="Proteomes" id="UP000199515">
    <property type="component" value="Unassembled WGS sequence"/>
</dbReference>
<dbReference type="EMBL" id="FNON01000004">
    <property type="protein sequence ID" value="SDY10795.1"/>
    <property type="molecule type" value="Genomic_DNA"/>
</dbReference>
<dbReference type="AlphaFoldDB" id="A0A1H3H6E6"/>
<sequence>MSHDVRIGTSGWAYPEWRGGFYPKGLAQKRELEYLAGQVNSIELNGTFYSLRRPSDYRSWHSRTPDDFVFAAKGPMLVTHRKRLVDTESALKTFFDSGPLELGTKLGPILWQLPPSLPFDPGVFEAFLSTLTQWPHRNAIEPRHASFRNSDFFALLRKYGVASVIADTAGRFPRFDEQTADFAYVRLHGHEELYASDYSDELLDVWARTIRGWSGDVYVYFDNTMRGAAPRNALSLSRRLGLNVPLHHGV</sequence>
<protein>
    <submittedName>
        <fullName evidence="1">Uncharacterized conserved protein YecE, DUF72 family</fullName>
    </submittedName>
</protein>
<evidence type="ECO:0000313" key="2">
    <source>
        <dbReference type="Proteomes" id="UP000199515"/>
    </source>
</evidence>
<dbReference type="OrthoDB" id="9780310at2"/>
<dbReference type="InterPro" id="IPR036520">
    <property type="entry name" value="UPF0759_sf"/>
</dbReference>
<gene>
    <name evidence="1" type="ORF">SAMN05421504_104528</name>
</gene>
<proteinExistence type="predicted"/>
<keyword evidence="2" id="KW-1185">Reference proteome</keyword>
<dbReference type="STRING" id="589385.SAMN05421504_104528"/>
<reference evidence="1 2" key="1">
    <citation type="submission" date="2016-10" db="EMBL/GenBank/DDBJ databases">
        <authorList>
            <person name="de Groot N.N."/>
        </authorList>
    </citation>
    <scope>NUCLEOTIDE SEQUENCE [LARGE SCALE GENOMIC DNA]</scope>
    <source>
        <strain evidence="1 2">CPCC 202699</strain>
    </source>
</reference>
<evidence type="ECO:0000313" key="1">
    <source>
        <dbReference type="EMBL" id="SDY10795.1"/>
    </source>
</evidence>
<dbReference type="PANTHER" id="PTHR30348:SF4">
    <property type="entry name" value="DUF72 DOMAIN-CONTAINING PROTEIN"/>
    <property type="match status" value="1"/>
</dbReference>
<accession>A0A1H3H6E6</accession>
<dbReference type="PANTHER" id="PTHR30348">
    <property type="entry name" value="UNCHARACTERIZED PROTEIN YECE"/>
    <property type="match status" value="1"/>
</dbReference>